<evidence type="ECO:0000313" key="4">
    <source>
        <dbReference type="Proteomes" id="UP000015453"/>
    </source>
</evidence>
<dbReference type="GO" id="GO:0016788">
    <property type="term" value="F:hydrolase activity, acting on ester bonds"/>
    <property type="evidence" value="ECO:0007669"/>
    <property type="project" value="InterPro"/>
</dbReference>
<evidence type="ECO:0000256" key="1">
    <source>
        <dbReference type="ARBA" id="ARBA00008668"/>
    </source>
</evidence>
<dbReference type="PANTHER" id="PTHR45642">
    <property type="entry name" value="GDSL ESTERASE/LIPASE EXL3"/>
    <property type="match status" value="1"/>
</dbReference>
<dbReference type="InterPro" id="IPR001087">
    <property type="entry name" value="GDSL"/>
</dbReference>
<accession>S8D4D7</accession>
<name>S8D4D7_9LAMI</name>
<dbReference type="Gene3D" id="3.40.50.1110">
    <property type="entry name" value="SGNH hydrolase"/>
    <property type="match status" value="1"/>
</dbReference>
<dbReference type="CDD" id="cd01837">
    <property type="entry name" value="SGNH_plant_lipase_like"/>
    <property type="match status" value="1"/>
</dbReference>
<feature type="signal peptide" evidence="2">
    <location>
        <begin position="1"/>
        <end position="18"/>
    </location>
</feature>
<comment type="caution">
    <text evidence="3">The sequence shown here is derived from an EMBL/GenBank/DDBJ whole genome shotgun (WGS) entry which is preliminary data.</text>
</comment>
<dbReference type="InterPro" id="IPR036514">
    <property type="entry name" value="SGNH_hydro_sf"/>
</dbReference>
<protein>
    <submittedName>
        <fullName evidence="3">Uncharacterized protein</fullName>
    </submittedName>
</protein>
<proteinExistence type="inferred from homology"/>
<keyword evidence="4" id="KW-1185">Reference proteome</keyword>
<evidence type="ECO:0000256" key="2">
    <source>
        <dbReference type="SAM" id="SignalP"/>
    </source>
</evidence>
<dbReference type="EMBL" id="AUSU01000019">
    <property type="protein sequence ID" value="EPS74619.1"/>
    <property type="molecule type" value="Genomic_DNA"/>
</dbReference>
<dbReference type="Pfam" id="PF00657">
    <property type="entry name" value="Lipase_GDSL"/>
    <property type="match status" value="1"/>
</dbReference>
<dbReference type="AlphaFoldDB" id="S8D4D7"/>
<gene>
    <name evidence="3" type="ORF">M569_00138</name>
</gene>
<dbReference type="Proteomes" id="UP000015453">
    <property type="component" value="Unassembled WGS sequence"/>
</dbReference>
<dbReference type="InterPro" id="IPR035669">
    <property type="entry name" value="SGNH_plant_lipase-like"/>
</dbReference>
<organism evidence="3 4">
    <name type="scientific">Genlisea aurea</name>
    <dbReference type="NCBI Taxonomy" id="192259"/>
    <lineage>
        <taxon>Eukaryota</taxon>
        <taxon>Viridiplantae</taxon>
        <taxon>Streptophyta</taxon>
        <taxon>Embryophyta</taxon>
        <taxon>Tracheophyta</taxon>
        <taxon>Spermatophyta</taxon>
        <taxon>Magnoliopsida</taxon>
        <taxon>eudicotyledons</taxon>
        <taxon>Gunneridae</taxon>
        <taxon>Pentapetalae</taxon>
        <taxon>asterids</taxon>
        <taxon>lamiids</taxon>
        <taxon>Lamiales</taxon>
        <taxon>Lentibulariaceae</taxon>
        <taxon>Genlisea</taxon>
    </lineage>
</organism>
<sequence length="362" mass="39724">MGPTTPFLLFFLPSIVAGKTPLFPAIFVFGDSTVDPGNNNYIPTISRADHAPYGRNFPGKAATGRFTDGKLIPDILASMVGLKETIPPYLDPSLSDEDIVTGVSFASGGSGYDEKTTALTGAIHVLRQLEYFNKYISRLEGIVGKSESAGILSRSLAIISCGTNDLVLSYYDIPTEGPHFNVDQYQDFLLDKLRFILKALYDLGVRKIAVAGLPPIGCLPLQLTVWSPLLRECIEDQNSDVEVYNAKLQNLLSRTRDQLKGSIILYADIFTVPIDIVRSPHKYGLVETKLGCCGSGALEAGPICTELSPVCGNVEEYMFFDSIHPTESVYKIVTRRVVTKLVPLFLNNNTHTVAIERTDFKF</sequence>
<dbReference type="SUPFAM" id="SSF52266">
    <property type="entry name" value="SGNH hydrolase"/>
    <property type="match status" value="1"/>
</dbReference>
<dbReference type="PANTHER" id="PTHR45642:SF30">
    <property type="entry name" value="SGNH HYDROLASE-TYPE ESTERASE DOMAIN-CONTAINING PROTEIN"/>
    <property type="match status" value="1"/>
</dbReference>
<keyword evidence="2" id="KW-0732">Signal</keyword>
<evidence type="ECO:0000313" key="3">
    <source>
        <dbReference type="EMBL" id="EPS74619.1"/>
    </source>
</evidence>
<dbReference type="InterPro" id="IPR050592">
    <property type="entry name" value="GDSL_lipolytic_enzyme"/>
</dbReference>
<feature type="chain" id="PRO_5024331689" evidence="2">
    <location>
        <begin position="19"/>
        <end position="362"/>
    </location>
</feature>
<reference evidence="3 4" key="1">
    <citation type="journal article" date="2013" name="BMC Genomics">
        <title>The miniature genome of a carnivorous plant Genlisea aurea contains a low number of genes and short non-coding sequences.</title>
        <authorList>
            <person name="Leushkin E.V."/>
            <person name="Sutormin R.A."/>
            <person name="Nabieva E.R."/>
            <person name="Penin A.A."/>
            <person name="Kondrashov A.S."/>
            <person name="Logacheva M.D."/>
        </authorList>
    </citation>
    <scope>NUCLEOTIDE SEQUENCE [LARGE SCALE GENOMIC DNA]</scope>
</reference>
<dbReference type="OrthoDB" id="1600564at2759"/>
<comment type="similarity">
    <text evidence="1">Belongs to the 'GDSL' lipolytic enzyme family.</text>
</comment>